<keyword evidence="6 13" id="KW-0812">Transmembrane</keyword>
<dbReference type="PANTHER" id="PTHR30529">
    <property type="entry name" value="CYTOCHROME B561"/>
    <property type="match status" value="1"/>
</dbReference>
<keyword evidence="11 13" id="KW-0472">Membrane</keyword>
<evidence type="ECO:0000256" key="3">
    <source>
        <dbReference type="ARBA" id="ARBA00022448"/>
    </source>
</evidence>
<protein>
    <submittedName>
        <fullName evidence="15">Cytochrome b</fullName>
    </submittedName>
</protein>
<dbReference type="SUPFAM" id="SSF81342">
    <property type="entry name" value="Transmembrane di-heme cytochromes"/>
    <property type="match status" value="1"/>
</dbReference>
<dbReference type="InterPro" id="IPR011577">
    <property type="entry name" value="Cyt_b561_bac/Ni-Hgenase"/>
</dbReference>
<feature type="domain" description="Cytochrome b561 bacterial/Ni-hydrogenase" evidence="14">
    <location>
        <begin position="4"/>
        <end position="173"/>
    </location>
</feature>
<comment type="subcellular location">
    <subcellularLocation>
        <location evidence="2">Cell membrane</location>
        <topology evidence="2">Multi-pass membrane protein</topology>
    </subcellularLocation>
</comment>
<evidence type="ECO:0000256" key="11">
    <source>
        <dbReference type="ARBA" id="ARBA00023136"/>
    </source>
</evidence>
<comment type="cofactor">
    <cofactor evidence="1">
        <name>heme b</name>
        <dbReference type="ChEBI" id="CHEBI:60344"/>
    </cofactor>
</comment>
<evidence type="ECO:0000256" key="10">
    <source>
        <dbReference type="ARBA" id="ARBA00023004"/>
    </source>
</evidence>
<dbReference type="Proteomes" id="UP000646152">
    <property type="component" value="Unassembled WGS sequence"/>
</dbReference>
<evidence type="ECO:0000256" key="9">
    <source>
        <dbReference type="ARBA" id="ARBA00022989"/>
    </source>
</evidence>
<keyword evidence="8" id="KW-0249">Electron transport</keyword>
<organism evidence="15 16">
    <name type="scientific">Oceanisphaera marina</name>
    <dbReference type="NCBI Taxonomy" id="2017550"/>
    <lineage>
        <taxon>Bacteria</taxon>
        <taxon>Pseudomonadati</taxon>
        <taxon>Pseudomonadota</taxon>
        <taxon>Gammaproteobacteria</taxon>
        <taxon>Aeromonadales</taxon>
        <taxon>Aeromonadaceae</taxon>
        <taxon>Oceanisphaera</taxon>
    </lineage>
</organism>
<evidence type="ECO:0000256" key="13">
    <source>
        <dbReference type="SAM" id="Phobius"/>
    </source>
</evidence>
<feature type="transmembrane region" description="Helical" evidence="13">
    <location>
        <begin position="48"/>
        <end position="67"/>
    </location>
</feature>
<sequence length="173" mass="20025">MHKYSISMRLLHWLSALLVVGLFAVGLWMRNLGYYDPLYQVLPFWHKSVGFLLLFLILVRLFVRGVTRQPGHLSTHKTWERILARATHWVLYGLMFGLFISGYLVATADNRPANFFGWFDIPVLMTAFENQEDIAGLIHEYCAWSLIGLSVLHAAAAIKHHWLDKDVTLKRML</sequence>
<dbReference type="Pfam" id="PF01292">
    <property type="entry name" value="Ni_hydr_CYTB"/>
    <property type="match status" value="1"/>
</dbReference>
<dbReference type="PANTHER" id="PTHR30529:SF1">
    <property type="entry name" value="CYTOCHROME B561 HOMOLOG 2"/>
    <property type="match status" value="1"/>
</dbReference>
<evidence type="ECO:0000256" key="6">
    <source>
        <dbReference type="ARBA" id="ARBA00022692"/>
    </source>
</evidence>
<evidence type="ECO:0000313" key="16">
    <source>
        <dbReference type="Proteomes" id="UP000646152"/>
    </source>
</evidence>
<dbReference type="Gene3D" id="1.20.950.20">
    <property type="entry name" value="Transmembrane di-heme cytochromes, Chain C"/>
    <property type="match status" value="2"/>
</dbReference>
<dbReference type="InterPro" id="IPR052168">
    <property type="entry name" value="Cytochrome_b561_oxidase"/>
</dbReference>
<evidence type="ECO:0000256" key="8">
    <source>
        <dbReference type="ARBA" id="ARBA00022982"/>
    </source>
</evidence>
<evidence type="ECO:0000256" key="1">
    <source>
        <dbReference type="ARBA" id="ARBA00001970"/>
    </source>
</evidence>
<evidence type="ECO:0000259" key="14">
    <source>
        <dbReference type="Pfam" id="PF01292"/>
    </source>
</evidence>
<keyword evidence="4" id="KW-1003">Cell membrane</keyword>
<accession>A0ABQ1IU05</accession>
<keyword evidence="16" id="KW-1185">Reference proteome</keyword>
<keyword evidence="10" id="KW-0408">Iron</keyword>
<evidence type="ECO:0000256" key="4">
    <source>
        <dbReference type="ARBA" id="ARBA00022475"/>
    </source>
</evidence>
<keyword evidence="7" id="KW-0479">Metal-binding</keyword>
<evidence type="ECO:0000256" key="12">
    <source>
        <dbReference type="ARBA" id="ARBA00037975"/>
    </source>
</evidence>
<feature type="transmembrane region" description="Helical" evidence="13">
    <location>
        <begin position="88"/>
        <end position="106"/>
    </location>
</feature>
<keyword evidence="3" id="KW-0813">Transport</keyword>
<dbReference type="RefSeq" id="WP_229667940.1">
    <property type="nucleotide sequence ID" value="NZ_BMKE01000022.1"/>
</dbReference>
<dbReference type="EMBL" id="BMKE01000022">
    <property type="protein sequence ID" value="GGB50602.1"/>
    <property type="molecule type" value="Genomic_DNA"/>
</dbReference>
<comment type="caution">
    <text evidence="15">The sequence shown here is derived from an EMBL/GenBank/DDBJ whole genome shotgun (WGS) entry which is preliminary data.</text>
</comment>
<proteinExistence type="inferred from homology"/>
<comment type="similarity">
    <text evidence="12">Belongs to the cytochrome b561 family.</text>
</comment>
<name>A0ABQ1IU05_9GAMM</name>
<evidence type="ECO:0000313" key="15">
    <source>
        <dbReference type="EMBL" id="GGB50602.1"/>
    </source>
</evidence>
<dbReference type="InterPro" id="IPR016174">
    <property type="entry name" value="Di-haem_cyt_TM"/>
</dbReference>
<gene>
    <name evidence="15" type="ORF">GCM10011502_24660</name>
</gene>
<reference evidence="16" key="1">
    <citation type="journal article" date="2019" name="Int. J. Syst. Evol. Microbiol.">
        <title>The Global Catalogue of Microorganisms (GCM) 10K type strain sequencing project: providing services to taxonomists for standard genome sequencing and annotation.</title>
        <authorList>
            <consortium name="The Broad Institute Genomics Platform"/>
            <consortium name="The Broad Institute Genome Sequencing Center for Infectious Disease"/>
            <person name="Wu L."/>
            <person name="Ma J."/>
        </authorList>
    </citation>
    <scope>NUCLEOTIDE SEQUENCE [LARGE SCALE GENOMIC DNA]</scope>
    <source>
        <strain evidence="16">CGMCC 1.15923</strain>
    </source>
</reference>
<evidence type="ECO:0000256" key="5">
    <source>
        <dbReference type="ARBA" id="ARBA00022617"/>
    </source>
</evidence>
<keyword evidence="9 13" id="KW-1133">Transmembrane helix</keyword>
<evidence type="ECO:0000256" key="7">
    <source>
        <dbReference type="ARBA" id="ARBA00022723"/>
    </source>
</evidence>
<keyword evidence="5" id="KW-0349">Heme</keyword>
<evidence type="ECO:0000256" key="2">
    <source>
        <dbReference type="ARBA" id="ARBA00004651"/>
    </source>
</evidence>